<dbReference type="CDD" id="cd00156">
    <property type="entry name" value="REC"/>
    <property type="match status" value="1"/>
</dbReference>
<evidence type="ECO:0000256" key="3">
    <source>
        <dbReference type="ARBA" id="ARBA00022553"/>
    </source>
</evidence>
<dbReference type="SUPFAM" id="SSF55781">
    <property type="entry name" value="GAF domain-like"/>
    <property type="match status" value="1"/>
</dbReference>
<dbReference type="InterPro" id="IPR003018">
    <property type="entry name" value="GAF"/>
</dbReference>
<keyword evidence="10" id="KW-0175">Coiled coil</keyword>
<dbReference type="SUPFAM" id="SSF52172">
    <property type="entry name" value="CheY-like"/>
    <property type="match status" value="1"/>
</dbReference>
<feature type="coiled-coil region" evidence="10">
    <location>
        <begin position="590"/>
        <end position="617"/>
    </location>
</feature>
<dbReference type="PRINTS" id="PR00344">
    <property type="entry name" value="BCTRLSENSOR"/>
</dbReference>
<organism evidence="16 17">
    <name type="scientific">candidate division LCP-89 bacterium B3_LCP</name>
    <dbReference type="NCBI Taxonomy" id="2012998"/>
    <lineage>
        <taxon>Bacteria</taxon>
        <taxon>Pseudomonadati</taxon>
        <taxon>Bacteria division LCP-89</taxon>
    </lineage>
</organism>
<feature type="domain" description="Histidine kinase" evidence="12">
    <location>
        <begin position="636"/>
        <end position="846"/>
    </location>
</feature>
<evidence type="ECO:0000259" key="14">
    <source>
        <dbReference type="PROSITE" id="PS50112"/>
    </source>
</evidence>
<protein>
    <recommendedName>
        <fullName evidence="2">histidine kinase</fullName>
        <ecNumber evidence="2">2.7.13.3</ecNumber>
    </recommendedName>
</protein>
<evidence type="ECO:0000259" key="15">
    <source>
        <dbReference type="PROSITE" id="PS50113"/>
    </source>
</evidence>
<evidence type="ECO:0000256" key="6">
    <source>
        <dbReference type="ARBA" id="ARBA00022777"/>
    </source>
</evidence>
<dbReference type="SMART" id="SM00091">
    <property type="entry name" value="PAS"/>
    <property type="match status" value="2"/>
</dbReference>
<dbReference type="InterPro" id="IPR000014">
    <property type="entry name" value="PAS"/>
</dbReference>
<evidence type="ECO:0000256" key="11">
    <source>
        <dbReference type="SAM" id="MobiDB-lite"/>
    </source>
</evidence>
<keyword evidence="5" id="KW-0547">Nucleotide-binding</keyword>
<dbReference type="GO" id="GO:0005524">
    <property type="term" value="F:ATP binding"/>
    <property type="evidence" value="ECO:0007669"/>
    <property type="project" value="UniProtKB-KW"/>
</dbReference>
<dbReference type="Gene3D" id="1.10.287.130">
    <property type="match status" value="1"/>
</dbReference>
<name>A0A532UUE8_UNCL8</name>
<keyword evidence="6" id="KW-0418">Kinase</keyword>
<dbReference type="InterPro" id="IPR029016">
    <property type="entry name" value="GAF-like_dom_sf"/>
</dbReference>
<keyword evidence="7" id="KW-0067">ATP-binding</keyword>
<evidence type="ECO:0000313" key="16">
    <source>
        <dbReference type="EMBL" id="TKJ38574.1"/>
    </source>
</evidence>
<dbReference type="Pfam" id="PF00512">
    <property type="entry name" value="HisKA"/>
    <property type="match status" value="1"/>
</dbReference>
<dbReference type="InterPro" id="IPR035965">
    <property type="entry name" value="PAS-like_dom_sf"/>
</dbReference>
<dbReference type="SUPFAM" id="SSF55874">
    <property type="entry name" value="ATPase domain of HSP90 chaperone/DNA topoisomerase II/histidine kinase"/>
    <property type="match status" value="1"/>
</dbReference>
<comment type="caution">
    <text evidence="16">The sequence shown here is derived from an EMBL/GenBank/DDBJ whole genome shotgun (WGS) entry which is preliminary data.</text>
</comment>
<feature type="modified residue" description="4-aspartylphosphate" evidence="9">
    <location>
        <position position="56"/>
    </location>
</feature>
<feature type="domain" description="Response regulatory" evidence="13">
    <location>
        <begin position="7"/>
        <end position="121"/>
    </location>
</feature>
<evidence type="ECO:0000259" key="12">
    <source>
        <dbReference type="PROSITE" id="PS50109"/>
    </source>
</evidence>
<evidence type="ECO:0000256" key="5">
    <source>
        <dbReference type="ARBA" id="ARBA00022741"/>
    </source>
</evidence>
<keyword evidence="8" id="KW-0902">Two-component regulatory system</keyword>
<dbReference type="Proteomes" id="UP000319619">
    <property type="component" value="Unassembled WGS sequence"/>
</dbReference>
<accession>A0A532UUE8</accession>
<dbReference type="SUPFAM" id="SSF55785">
    <property type="entry name" value="PYP-like sensor domain (PAS domain)"/>
    <property type="match status" value="2"/>
</dbReference>
<dbReference type="Gene3D" id="3.30.565.10">
    <property type="entry name" value="Histidine kinase-like ATPase, C-terminal domain"/>
    <property type="match status" value="1"/>
</dbReference>
<dbReference type="PROSITE" id="PS50112">
    <property type="entry name" value="PAS"/>
    <property type="match status" value="1"/>
</dbReference>
<feature type="domain" description="PAS" evidence="14">
    <location>
        <begin position="266"/>
        <end position="309"/>
    </location>
</feature>
<dbReference type="NCBIfam" id="TIGR00229">
    <property type="entry name" value="sensory_box"/>
    <property type="match status" value="1"/>
</dbReference>
<dbReference type="Gene3D" id="3.30.450.20">
    <property type="entry name" value="PAS domain"/>
    <property type="match status" value="2"/>
</dbReference>
<dbReference type="Gene3D" id="3.30.450.40">
    <property type="match status" value="1"/>
</dbReference>
<evidence type="ECO:0000256" key="9">
    <source>
        <dbReference type="PROSITE-ProRule" id="PRU00169"/>
    </source>
</evidence>
<evidence type="ECO:0000256" key="2">
    <source>
        <dbReference type="ARBA" id="ARBA00012438"/>
    </source>
</evidence>
<dbReference type="SMART" id="SM00065">
    <property type="entry name" value="GAF"/>
    <property type="match status" value="1"/>
</dbReference>
<dbReference type="EC" id="2.7.13.3" evidence="2"/>
<proteinExistence type="predicted"/>
<dbReference type="PROSITE" id="PS50110">
    <property type="entry name" value="RESPONSE_REGULATORY"/>
    <property type="match status" value="1"/>
</dbReference>
<dbReference type="InterPro" id="IPR005467">
    <property type="entry name" value="His_kinase_dom"/>
</dbReference>
<dbReference type="GO" id="GO:0000155">
    <property type="term" value="F:phosphorelay sensor kinase activity"/>
    <property type="evidence" value="ECO:0007669"/>
    <property type="project" value="InterPro"/>
</dbReference>
<dbReference type="Pfam" id="PF08448">
    <property type="entry name" value="PAS_4"/>
    <property type="match status" value="1"/>
</dbReference>
<dbReference type="InterPro" id="IPR001789">
    <property type="entry name" value="Sig_transdc_resp-reg_receiver"/>
</dbReference>
<reference evidence="16 17" key="1">
    <citation type="submission" date="2017-06" db="EMBL/GenBank/DDBJ databases">
        <title>Novel microbial phyla capable of carbon fixation and sulfur reduction in deep-sea sediments.</title>
        <authorList>
            <person name="Huang J."/>
            <person name="Baker B."/>
            <person name="Wang Y."/>
        </authorList>
    </citation>
    <scope>NUCLEOTIDE SEQUENCE [LARGE SCALE GENOMIC DNA]</scope>
    <source>
        <strain evidence="16">B3_LCP</strain>
    </source>
</reference>
<feature type="region of interest" description="Disordered" evidence="11">
    <location>
        <begin position="847"/>
        <end position="868"/>
    </location>
</feature>
<dbReference type="InterPro" id="IPR011006">
    <property type="entry name" value="CheY-like_superfamily"/>
</dbReference>
<dbReference type="PANTHER" id="PTHR43065">
    <property type="entry name" value="SENSOR HISTIDINE KINASE"/>
    <property type="match status" value="1"/>
</dbReference>
<evidence type="ECO:0000256" key="4">
    <source>
        <dbReference type="ARBA" id="ARBA00022679"/>
    </source>
</evidence>
<dbReference type="InterPro" id="IPR013656">
    <property type="entry name" value="PAS_4"/>
</dbReference>
<dbReference type="Gene3D" id="3.40.50.2300">
    <property type="match status" value="1"/>
</dbReference>
<dbReference type="InterPro" id="IPR036890">
    <property type="entry name" value="HATPase_C_sf"/>
</dbReference>
<gene>
    <name evidence="16" type="ORF">CEE37_12485</name>
</gene>
<dbReference type="SUPFAM" id="SSF47384">
    <property type="entry name" value="Homodimeric domain of signal transducing histidine kinase"/>
    <property type="match status" value="1"/>
</dbReference>
<dbReference type="EMBL" id="NJBN01000009">
    <property type="protein sequence ID" value="TKJ38574.1"/>
    <property type="molecule type" value="Genomic_DNA"/>
</dbReference>
<feature type="domain" description="PAC" evidence="15">
    <location>
        <begin position="211"/>
        <end position="265"/>
    </location>
</feature>
<sequence length="868" mass="97671">MNNSDFKILVCDSNSRVLSRLRRILSEDKFNVWTSSDPGEILRICESGNFDLLILDITIYAQLKNQGFSIDSEDMRAAPVIIMTTNEDFPLAIEAIEDGAIDFLDKPIKVKRLLITIKNTLLHSSKLKQMRIDQDELTTLKELYEAIINGIDYGIVVLDQHLRIESINEHQKRKLRSVHATVAGTHCYRYFYDRNTICDDCKIKEVFLNRTPVKYSIVNKAVGGLNYYLEVEAFPLFDKKGDVTRVVQLIKDVTERVRLEKELLEKKEYLESLVSHAPVGIFTADNSGFIRTANPTFADLLGADSSEAVIGLNVLESEEFTKEGLDAEFSLVLSQGKHLDLPSVHCNSRWGKEWICGLRCVPLKGGEGEITGLIATVVDVTEKWKLEENYRKRITELTIFKAVGELLQSTIALSDIFAIGLIGVTAGKGLGFNRAFLLRYDRRNNTLIGETAIGPSDTAEAGQIWTELYEKDLSLEDIFRNYVQNADERDAQVKEVVKGLKIPITWDEGFLHDVLFDNIPKYINNASKSEDADQRLIAQVLDSDSYAVAPLISRGKTEGVIIADNLITSKDITAEDLNRLSIISNQLGAAIENSQLLQNLEEKIGDLRQAYLDLKENRDLLLRAERLSVVGEVAASVAHEIRNPLTSIGGFTRAVLRDLDKNEKFKTNRRFLSIILEEVKRLERIVNDILGFVKPVTSRFENRDLSQVVEQTFSMMAGEIDENSIIITRDYEENLSAVWIDEDQIRQVFLNLFRNALHAMKGGGMLSVITKMDNDTVKLYISDTGVGIPEEHKNKLFTAFFTTKSTGSGLGLTVSSQIIRNHGGKIEVESQEGEGTTFIITLPLSTQEDRYEETNSSRGRREKSPHSL</sequence>
<dbReference type="PANTHER" id="PTHR43065:SF10">
    <property type="entry name" value="PEROXIDE STRESS-ACTIVATED HISTIDINE KINASE MAK3"/>
    <property type="match status" value="1"/>
</dbReference>
<dbReference type="InterPro" id="IPR004358">
    <property type="entry name" value="Sig_transdc_His_kin-like_C"/>
</dbReference>
<dbReference type="Pfam" id="PF02518">
    <property type="entry name" value="HATPase_c"/>
    <property type="match status" value="1"/>
</dbReference>
<dbReference type="InterPro" id="IPR036097">
    <property type="entry name" value="HisK_dim/P_sf"/>
</dbReference>
<evidence type="ECO:0000256" key="8">
    <source>
        <dbReference type="ARBA" id="ARBA00023012"/>
    </source>
</evidence>
<dbReference type="SMART" id="SM00388">
    <property type="entry name" value="HisKA"/>
    <property type="match status" value="1"/>
</dbReference>
<dbReference type="Pfam" id="PF13426">
    <property type="entry name" value="PAS_9"/>
    <property type="match status" value="1"/>
</dbReference>
<dbReference type="AlphaFoldDB" id="A0A532UUE8"/>
<dbReference type="InterPro" id="IPR000700">
    <property type="entry name" value="PAS-assoc_C"/>
</dbReference>
<dbReference type="SMART" id="SM00387">
    <property type="entry name" value="HATPase_c"/>
    <property type="match status" value="1"/>
</dbReference>
<dbReference type="InterPro" id="IPR003661">
    <property type="entry name" value="HisK_dim/P_dom"/>
</dbReference>
<dbReference type="CDD" id="cd00082">
    <property type="entry name" value="HisKA"/>
    <property type="match status" value="1"/>
</dbReference>
<keyword evidence="4" id="KW-0808">Transferase</keyword>
<evidence type="ECO:0000313" key="17">
    <source>
        <dbReference type="Proteomes" id="UP000319619"/>
    </source>
</evidence>
<evidence type="ECO:0000256" key="7">
    <source>
        <dbReference type="ARBA" id="ARBA00022840"/>
    </source>
</evidence>
<dbReference type="Pfam" id="PF00072">
    <property type="entry name" value="Response_reg"/>
    <property type="match status" value="1"/>
</dbReference>
<evidence type="ECO:0000256" key="10">
    <source>
        <dbReference type="SAM" id="Coils"/>
    </source>
</evidence>
<dbReference type="PROSITE" id="PS50109">
    <property type="entry name" value="HIS_KIN"/>
    <property type="match status" value="1"/>
</dbReference>
<evidence type="ECO:0000256" key="1">
    <source>
        <dbReference type="ARBA" id="ARBA00000085"/>
    </source>
</evidence>
<comment type="catalytic activity">
    <reaction evidence="1">
        <text>ATP + protein L-histidine = ADP + protein N-phospho-L-histidine.</text>
        <dbReference type="EC" id="2.7.13.3"/>
    </reaction>
</comment>
<keyword evidence="3 9" id="KW-0597">Phosphoprotein</keyword>
<evidence type="ECO:0000259" key="13">
    <source>
        <dbReference type="PROSITE" id="PS50110"/>
    </source>
</evidence>
<dbReference type="SMART" id="SM00448">
    <property type="entry name" value="REC"/>
    <property type="match status" value="1"/>
</dbReference>
<dbReference type="InterPro" id="IPR003594">
    <property type="entry name" value="HATPase_dom"/>
</dbReference>
<dbReference type="Pfam" id="PF01590">
    <property type="entry name" value="GAF"/>
    <property type="match status" value="1"/>
</dbReference>
<dbReference type="PROSITE" id="PS50113">
    <property type="entry name" value="PAC"/>
    <property type="match status" value="1"/>
</dbReference>